<accession>A0A383WBU1</accession>
<gene>
    <name evidence="10" type="ORF">BQ4739_LOCUS14422</name>
    <name evidence="11" type="ORF">BQ4739_LOCUS16416</name>
</gene>
<organism evidence="10 12">
    <name type="scientific">Tetradesmus obliquus</name>
    <name type="common">Green alga</name>
    <name type="synonym">Acutodesmus obliquus</name>
    <dbReference type="NCBI Taxonomy" id="3088"/>
    <lineage>
        <taxon>Eukaryota</taxon>
        <taxon>Viridiplantae</taxon>
        <taxon>Chlorophyta</taxon>
        <taxon>core chlorophytes</taxon>
        <taxon>Chlorophyceae</taxon>
        <taxon>CS clade</taxon>
        <taxon>Sphaeropleales</taxon>
        <taxon>Scenedesmaceae</taxon>
        <taxon>Tetradesmus</taxon>
    </lineage>
</organism>
<feature type="region of interest" description="Disordered" evidence="9">
    <location>
        <begin position="42"/>
        <end position="80"/>
    </location>
</feature>
<dbReference type="AlphaFoldDB" id="A0A383WBU1"/>
<evidence type="ECO:0000256" key="8">
    <source>
        <dbReference type="ARBA" id="ARBA00023273"/>
    </source>
</evidence>
<dbReference type="InterPro" id="IPR021897">
    <property type="entry name" value="FAP206"/>
</dbReference>
<evidence type="ECO:0000313" key="11">
    <source>
        <dbReference type="EMBL" id="SZX76052.1"/>
    </source>
</evidence>
<keyword evidence="4" id="KW-0963">Cytoplasm</keyword>
<evidence type="ECO:0000313" key="10">
    <source>
        <dbReference type="EMBL" id="SZX74176.1"/>
    </source>
</evidence>
<dbReference type="Proteomes" id="UP000256970">
    <property type="component" value="Unassembled WGS sequence"/>
</dbReference>
<sequence>MESNLKDVTTAALRICRQQGSQADILEVAYAACLLEEQGSWGAAPSSSTQQLSLRTSNPSVRSSSGGISSSGASSHGNSRLPDEALAVMAEKLAQQVLQPQDPAAAATAQLQLTLERSYKQQQDKVEAEQAQHVADANRLAAAVAYRKVNLQIAGLQDYQSVFEGVVDYVCCVMGVAARAKAEPAASAQVSAAVESAFPLSGVAYFLTLPAQERLQQMEALAHVTCGICLHNAAAGAAAGPPLLPPSAGTQLPQAQHLLAAIQGATAEAEAAMAYYNSTSTASSSSSGSGGRPVLGAALFCCQAAVSLRRLAADLAGGISCCHALDEGVAAALAQASQVVSNSVSGVAKAAVFPLFESAGRLHLALTGELRLLLVRARLWEDACAALSTAASDSAAGVPRVLGFKGPRAGRQSCGFSCTGQVATAAGVAAVGAAACSALSEAEAASLPASMQYVPPGAAAAAADEAHGAEGAAEGEAAGQLALAGMCPVSIAGSVAAGAGGVPNGDGSAVLVAQLANPAVGCVRYGGSLYGFSSTAALQAFADAPATTLDAVRVAVRNAPLLAHMLGLTSMAAAEVAAGPGAASRVGSAGSGGSRASSRADGSAGGSANGGACAVLPLRRLMALLSAAAVKVDAETQTPTHFSERHIDVNYEWNEWALRRRVIALANLRTKATHSAQTALSHFRRDGDSQTWQPKAEAAQTKVNKGSSMPRKLRYVAGLRGAPETAKMKVVALELDIGQTHQF</sequence>
<comment type="similarity">
    <text evidence="2">Belongs to the CFAP206 family.</text>
</comment>
<feature type="compositionally biased region" description="Low complexity" evidence="9">
    <location>
        <begin position="46"/>
        <end position="80"/>
    </location>
</feature>
<evidence type="ECO:0000256" key="4">
    <source>
        <dbReference type="ARBA" id="ARBA00022490"/>
    </source>
</evidence>
<feature type="region of interest" description="Disordered" evidence="9">
    <location>
        <begin position="585"/>
        <end position="608"/>
    </location>
</feature>
<reference evidence="10 12" key="1">
    <citation type="submission" date="2016-10" db="EMBL/GenBank/DDBJ databases">
        <authorList>
            <person name="Cai Z."/>
        </authorList>
    </citation>
    <scope>NUCLEOTIDE SEQUENCE [LARGE SCALE GENOMIC DNA]</scope>
</reference>
<dbReference type="PANTHER" id="PTHR21442">
    <property type="entry name" value="CILIA- AND FLAGELLA-ASSOCIATED PROTEIN 206"/>
    <property type="match status" value="1"/>
</dbReference>
<evidence type="ECO:0000256" key="2">
    <source>
        <dbReference type="ARBA" id="ARBA00010500"/>
    </source>
</evidence>
<feature type="compositionally biased region" description="Low complexity" evidence="9">
    <location>
        <begin position="585"/>
        <end position="602"/>
    </location>
</feature>
<dbReference type="GO" id="GO:0030030">
    <property type="term" value="P:cell projection organization"/>
    <property type="evidence" value="ECO:0007669"/>
    <property type="project" value="UniProtKB-KW"/>
</dbReference>
<dbReference type="STRING" id="3088.A0A383WBU1"/>
<dbReference type="EMBL" id="FNXT01001248">
    <property type="protein sequence ID" value="SZX76052.1"/>
    <property type="molecule type" value="Genomic_DNA"/>
</dbReference>
<dbReference type="GO" id="GO:0036064">
    <property type="term" value="C:ciliary basal body"/>
    <property type="evidence" value="ECO:0007669"/>
    <property type="project" value="TreeGrafter"/>
</dbReference>
<keyword evidence="12" id="KW-1185">Reference proteome</keyword>
<evidence type="ECO:0000256" key="5">
    <source>
        <dbReference type="ARBA" id="ARBA00022794"/>
    </source>
</evidence>
<proteinExistence type="inferred from homology"/>
<keyword evidence="6" id="KW-0969">Cilium</keyword>
<dbReference type="GO" id="GO:0003356">
    <property type="term" value="P:regulation of cilium beat frequency"/>
    <property type="evidence" value="ECO:0007669"/>
    <property type="project" value="TreeGrafter"/>
</dbReference>
<dbReference type="GO" id="GO:0005930">
    <property type="term" value="C:axoneme"/>
    <property type="evidence" value="ECO:0007669"/>
    <property type="project" value="UniProtKB-SubCell"/>
</dbReference>
<name>A0A383WBU1_TETOB</name>
<dbReference type="EMBL" id="FNXT01001207">
    <property type="protein sequence ID" value="SZX74176.1"/>
    <property type="molecule type" value="Genomic_DNA"/>
</dbReference>
<keyword evidence="7" id="KW-0206">Cytoskeleton</keyword>
<evidence type="ECO:0000256" key="7">
    <source>
        <dbReference type="ARBA" id="ARBA00023212"/>
    </source>
</evidence>
<evidence type="ECO:0000256" key="6">
    <source>
        <dbReference type="ARBA" id="ARBA00023069"/>
    </source>
</evidence>
<evidence type="ECO:0000256" key="3">
    <source>
        <dbReference type="ARBA" id="ARBA00021602"/>
    </source>
</evidence>
<keyword evidence="8" id="KW-0966">Cell projection</keyword>
<comment type="subcellular location">
    <subcellularLocation>
        <location evidence="1">Cytoplasm</location>
        <location evidence="1">Cytoskeleton</location>
        <location evidence="1">Cilium axoneme</location>
    </subcellularLocation>
</comment>
<evidence type="ECO:0000256" key="1">
    <source>
        <dbReference type="ARBA" id="ARBA00004430"/>
    </source>
</evidence>
<keyword evidence="5" id="KW-0970">Cilium biogenesis/degradation</keyword>
<evidence type="ECO:0000313" key="12">
    <source>
        <dbReference type="Proteomes" id="UP000256970"/>
    </source>
</evidence>
<protein>
    <recommendedName>
        <fullName evidence="3">Cilia- and flagella-associated protein 206</fullName>
    </recommendedName>
</protein>
<evidence type="ECO:0000256" key="9">
    <source>
        <dbReference type="SAM" id="MobiDB-lite"/>
    </source>
</evidence>
<dbReference type="PANTHER" id="PTHR21442:SF0">
    <property type="entry name" value="CILIA- AND FLAGELLA-ASSOCIATED PROTEIN 206"/>
    <property type="match status" value="1"/>
</dbReference>